<geneLocation type="plasmid" evidence="2 3">
    <name>unnamed1</name>
</geneLocation>
<dbReference type="SMART" id="SM00912">
    <property type="entry name" value="Haemagg_act"/>
    <property type="match status" value="1"/>
</dbReference>
<dbReference type="InterPro" id="IPR012334">
    <property type="entry name" value="Pectin_lyas_fold"/>
</dbReference>
<dbReference type="Gene3D" id="2.160.20.10">
    <property type="entry name" value="Single-stranded right-handed beta-helix, Pectin lyase-like"/>
    <property type="match status" value="1"/>
</dbReference>
<protein>
    <submittedName>
        <fullName evidence="2">Filamentous hemagglutinin</fullName>
    </submittedName>
</protein>
<dbReference type="NCBIfam" id="TIGR01901">
    <property type="entry name" value="adhes_NPXG"/>
    <property type="match status" value="1"/>
</dbReference>
<dbReference type="InterPro" id="IPR008638">
    <property type="entry name" value="FhaB/CdiA-like_TPS"/>
</dbReference>
<sequence length="854" mass="86539">MKENKKLENKQIKNGLVRFTPIAASILLSMPFIVNAADISMSGGSVASANGVPVININEANANGISHNIYDKLNVGKEGLIFNNSQNAVNTTLAGQIAGNSNLASGTAKVILNEVTSNNKSALNGMMEVAGDKAHLIIANPNGITCSGCGFINAEKVTVTTGKPDMQNGELKGYSVNGGVITTDGLTSDSPTALLARSVTINGDMNAAGNGITVIAGNNYVDVNNQVTGTVKASGSRNTYGIDVAKLGGMYADKINLVSTESGVGVRNLGVLSAGTGGIQIDTNGALINSNAQIKSSGVISMKTNGTLTNVTGKILSDKSIYIDTNKNQIDNSRAGNIMSSADVYIGSGAINNTNGKLAATGVLAIDTNNATLTNSGKGKTVGITAGVVSLKTGALNNNNGQITGYYVGTQSTSVNNSQGTIDSYGDVDMASTGAVNNTSGLIRSATGHVKIDASKNTVTNSSTKTADTSSGDSLGIIAGAGGIEIASATLNNNSGQIASNGDIKLLNTANVNNASGKILTDKSISIQAASLNNSQAGLSAKTGINVELTSGALDNNIGVLLSDGDINVTASRINNTGGIVHGQNVSLTTSGDVNNSAALMVADKKLTINAGGTVDNQNSKSFYGLYLGMPNQEGGMVGKGGVDITANALKNNNSRIIAQDSPLNLTVAKTIDSDRSMLVAGAGTSKITAGTLSSNYSTIYSAGDLTIDVNSLNLASSGNIIDNNATGIISADGALVLNVFNSFTNYGWINGVDSVNVSTEGILYNRNTINSDNAVSVHGTVGINNYNEIVAGNTLNVTSSGTVNNTGTLYTDGKASIAAKTVSSLGSSTVLGGRQGLNLNVNSITYSGKVFGL</sequence>
<dbReference type="NCBIfam" id="TIGR01731">
    <property type="entry name" value="fil_hemag_20aa"/>
    <property type="match status" value="9"/>
</dbReference>
<name>A0A2L1UY31_9GAMM</name>
<gene>
    <name evidence="2" type="ORF">BV494_23150</name>
</gene>
<organism evidence="2 3">
    <name type="scientific">Rahnella sikkimica</name>
    <dbReference type="NCBI Taxonomy" id="1805933"/>
    <lineage>
        <taxon>Bacteria</taxon>
        <taxon>Pseudomonadati</taxon>
        <taxon>Pseudomonadota</taxon>
        <taxon>Gammaproteobacteria</taxon>
        <taxon>Enterobacterales</taxon>
        <taxon>Yersiniaceae</taxon>
        <taxon>Rahnella</taxon>
    </lineage>
</organism>
<dbReference type="Pfam" id="PF05860">
    <property type="entry name" value="TPS"/>
    <property type="match status" value="1"/>
</dbReference>
<evidence type="ECO:0000313" key="3">
    <source>
        <dbReference type="Proteomes" id="UP000239197"/>
    </source>
</evidence>
<dbReference type="InterPro" id="IPR011050">
    <property type="entry name" value="Pectin_lyase_fold/virulence"/>
</dbReference>
<accession>A0A2L1UY31</accession>
<dbReference type="InterPro" id="IPR010069">
    <property type="entry name" value="CdiA_FHA1_rpt"/>
</dbReference>
<proteinExistence type="predicted"/>
<evidence type="ECO:0000259" key="1">
    <source>
        <dbReference type="SMART" id="SM00912"/>
    </source>
</evidence>
<dbReference type="EMBL" id="CP019063">
    <property type="protein sequence ID" value="AVF37794.1"/>
    <property type="molecule type" value="Genomic_DNA"/>
</dbReference>
<evidence type="ECO:0000313" key="2">
    <source>
        <dbReference type="EMBL" id="AVF37794.1"/>
    </source>
</evidence>
<dbReference type="Proteomes" id="UP000239197">
    <property type="component" value="Plasmid unnamed1"/>
</dbReference>
<reference evidence="3" key="1">
    <citation type="submission" date="2017-01" db="EMBL/GenBank/DDBJ databases">
        <title>Genome sequence of Rouxiella sp. ERMR1:05.</title>
        <authorList>
            <person name="Kumar R."/>
            <person name="Singh D."/>
            <person name="Kumar S."/>
        </authorList>
    </citation>
    <scope>NUCLEOTIDE SEQUENCE [LARGE SCALE GENOMIC DNA]</scope>
    <source>
        <strain evidence="3">ERMR1:05</strain>
        <plasmid evidence="3">unnamed1</plasmid>
    </source>
</reference>
<keyword evidence="2" id="KW-0614">Plasmid</keyword>
<dbReference type="KEGG" id="rox:BV494_23150"/>
<feature type="domain" description="Filamentous haemagglutinin FhaB/tRNA nuclease CdiA-like TPS" evidence="1">
    <location>
        <begin position="49"/>
        <end position="169"/>
    </location>
</feature>
<dbReference type="AlphaFoldDB" id="A0A2L1UY31"/>
<dbReference type="SUPFAM" id="SSF51126">
    <property type="entry name" value="Pectin lyase-like"/>
    <property type="match status" value="1"/>
</dbReference>
<dbReference type="OrthoDB" id="2664633at2"/>
<keyword evidence="3" id="KW-1185">Reference proteome</keyword>